<dbReference type="GO" id="GO:0003735">
    <property type="term" value="F:structural constituent of ribosome"/>
    <property type="evidence" value="ECO:0007669"/>
    <property type="project" value="InterPro"/>
</dbReference>
<dbReference type="GO" id="GO:0019843">
    <property type="term" value="F:rRNA binding"/>
    <property type="evidence" value="ECO:0007669"/>
    <property type="project" value="UniProtKB-UniRule"/>
</dbReference>
<evidence type="ECO:0000256" key="5">
    <source>
        <dbReference type="ARBA" id="ARBA00023274"/>
    </source>
</evidence>
<evidence type="ECO:0000256" key="4">
    <source>
        <dbReference type="ARBA" id="ARBA00022980"/>
    </source>
</evidence>
<organism evidence="10">
    <name type="scientific">Candidatus Aschnera chinzeii</name>
    <dbReference type="NCBI Taxonomy" id="1485666"/>
    <lineage>
        <taxon>Bacteria</taxon>
        <taxon>Pseudomonadati</taxon>
        <taxon>Pseudomonadota</taxon>
        <taxon>Gammaproteobacteria</taxon>
        <taxon>Enterobacterales</taxon>
        <taxon>Enterobacteriaceae</taxon>
        <taxon>Candidatus Aschnera</taxon>
    </lineage>
</organism>
<dbReference type="Gene3D" id="3.30.1370.30">
    <property type="match status" value="1"/>
</dbReference>
<sequence>MNIQDPISDMITRIRNAHNAYKTIVVMPSSKIKSSISDVLKREGYILDYSIDTTNNKKPILKIILKYFHNKAVISHIQRVSKPSVRVYKKKDKIPKIMAGLGISIISTSKGIMSNNAAYNAGLGGEILCYVS</sequence>
<dbReference type="FunFam" id="3.30.1370.30:FF:000002">
    <property type="entry name" value="30S ribosomal protein S8"/>
    <property type="match status" value="1"/>
</dbReference>
<name>A0AAT9G468_9ENTR</name>
<keyword evidence="2 8" id="KW-0699">rRNA-binding</keyword>
<keyword evidence="4 8" id="KW-0689">Ribosomal protein</keyword>
<keyword evidence="5 8" id="KW-0687">Ribonucleoprotein</keyword>
<dbReference type="HAMAP" id="MF_01302_B">
    <property type="entry name" value="Ribosomal_uS8_B"/>
    <property type="match status" value="1"/>
</dbReference>
<dbReference type="AlphaFoldDB" id="A0AAT9G468"/>
<comment type="similarity">
    <text evidence="1 8 9">Belongs to the universal ribosomal protein uS8 family.</text>
</comment>
<dbReference type="PANTHER" id="PTHR11758">
    <property type="entry name" value="40S RIBOSOMAL PROTEIN S15A"/>
    <property type="match status" value="1"/>
</dbReference>
<dbReference type="NCBIfam" id="NF001109">
    <property type="entry name" value="PRK00136.1"/>
    <property type="match status" value="1"/>
</dbReference>
<dbReference type="InterPro" id="IPR000630">
    <property type="entry name" value="Ribosomal_uS8"/>
</dbReference>
<dbReference type="SUPFAM" id="SSF56047">
    <property type="entry name" value="Ribosomal protein S8"/>
    <property type="match status" value="1"/>
</dbReference>
<reference evidence="10" key="1">
    <citation type="journal article" date="2023" name="Front. Microbiol.">
        <title>Genome analysis of Candidatus Aschnera chinzeii, the bacterial endosymbiont of the blood-sucking bat fly Penicillidia jenynsii (Insecta: Diptera: Nycteribiidae).</title>
        <authorList>
            <person name="Koga R."/>
            <person name="Moriyama M."/>
            <person name="Nozaki T."/>
            <person name="Fukatsu T."/>
        </authorList>
    </citation>
    <scope>NUCLEOTIDE SEQUENCE</scope>
    <source>
        <strain evidence="10">Kw-01</strain>
    </source>
</reference>
<comment type="function">
    <text evidence="8">One of the primary rRNA binding proteins, it binds directly to 16S rRNA central domain where it helps coordinate assembly of the platform of the 30S subunit.</text>
</comment>
<dbReference type="EMBL" id="AP028961">
    <property type="protein sequence ID" value="BET44513.1"/>
    <property type="molecule type" value="Genomic_DNA"/>
</dbReference>
<protein>
    <recommendedName>
        <fullName evidence="6 8">Small ribosomal subunit protein uS8</fullName>
    </recommendedName>
</protein>
<dbReference type="InterPro" id="IPR047863">
    <property type="entry name" value="Ribosomal_uS8_CS"/>
</dbReference>
<dbReference type="PROSITE" id="PS00053">
    <property type="entry name" value="RIBOSOMAL_S8"/>
    <property type="match status" value="1"/>
</dbReference>
<accession>A0AAT9G468</accession>
<evidence type="ECO:0000313" key="10">
    <source>
        <dbReference type="EMBL" id="BET44513.1"/>
    </source>
</evidence>
<evidence type="ECO:0000256" key="2">
    <source>
        <dbReference type="ARBA" id="ARBA00022730"/>
    </source>
</evidence>
<keyword evidence="3 8" id="KW-0694">RNA-binding</keyword>
<evidence type="ECO:0000256" key="1">
    <source>
        <dbReference type="ARBA" id="ARBA00006471"/>
    </source>
</evidence>
<reference evidence="10" key="2">
    <citation type="submission" date="2023-10" db="EMBL/GenBank/DDBJ databases">
        <authorList>
            <person name="Koga R."/>
            <person name="Fukatsu T."/>
        </authorList>
    </citation>
    <scope>NUCLEOTIDE SEQUENCE</scope>
    <source>
        <strain evidence="10">Kw-01</strain>
    </source>
</reference>
<gene>
    <name evidence="8 10" type="primary">rpsH</name>
    <name evidence="10" type="ORF">ACHINZ_1830</name>
</gene>
<evidence type="ECO:0000256" key="7">
    <source>
        <dbReference type="ARBA" id="ARBA00046740"/>
    </source>
</evidence>
<dbReference type="GO" id="GO:0005737">
    <property type="term" value="C:cytoplasm"/>
    <property type="evidence" value="ECO:0007669"/>
    <property type="project" value="UniProtKB-ARBA"/>
</dbReference>
<dbReference type="GO" id="GO:0006412">
    <property type="term" value="P:translation"/>
    <property type="evidence" value="ECO:0007669"/>
    <property type="project" value="UniProtKB-UniRule"/>
</dbReference>
<evidence type="ECO:0000256" key="9">
    <source>
        <dbReference type="RuleBase" id="RU003660"/>
    </source>
</evidence>
<comment type="subunit">
    <text evidence="7 8">Part of the 30S ribosomal subunit. Contacts proteins S5 and S12.</text>
</comment>
<dbReference type="GO" id="GO:1990904">
    <property type="term" value="C:ribonucleoprotein complex"/>
    <property type="evidence" value="ECO:0007669"/>
    <property type="project" value="UniProtKB-KW"/>
</dbReference>
<evidence type="ECO:0000256" key="8">
    <source>
        <dbReference type="HAMAP-Rule" id="MF_01302"/>
    </source>
</evidence>
<proteinExistence type="inferred from homology"/>
<dbReference type="Gene3D" id="3.30.1490.10">
    <property type="match status" value="1"/>
</dbReference>
<dbReference type="FunFam" id="3.30.1490.10:FF:000001">
    <property type="entry name" value="30S ribosomal protein S8"/>
    <property type="match status" value="1"/>
</dbReference>
<dbReference type="InterPro" id="IPR035987">
    <property type="entry name" value="Ribosomal_uS8_sf"/>
</dbReference>
<dbReference type="Pfam" id="PF00410">
    <property type="entry name" value="Ribosomal_S8"/>
    <property type="match status" value="1"/>
</dbReference>
<dbReference type="GO" id="GO:0005840">
    <property type="term" value="C:ribosome"/>
    <property type="evidence" value="ECO:0007669"/>
    <property type="project" value="UniProtKB-KW"/>
</dbReference>
<evidence type="ECO:0000256" key="6">
    <source>
        <dbReference type="ARBA" id="ARBA00035258"/>
    </source>
</evidence>
<evidence type="ECO:0000256" key="3">
    <source>
        <dbReference type="ARBA" id="ARBA00022884"/>
    </source>
</evidence>